<evidence type="ECO:0000313" key="1">
    <source>
        <dbReference type="EMBL" id="EDS27627.1"/>
    </source>
</evidence>
<dbReference type="Proteomes" id="UP000002320">
    <property type="component" value="Unassembled WGS sequence"/>
</dbReference>
<evidence type="ECO:0000313" key="2">
    <source>
        <dbReference type="EnsemblMetazoa" id="CPIJ006630-PA"/>
    </source>
</evidence>
<dbReference type="OrthoDB" id="10018574at2759"/>
<dbReference type="EnsemblMetazoa" id="CPIJ006630-RA">
    <property type="protein sequence ID" value="CPIJ006630-PA"/>
    <property type="gene ID" value="CPIJ006630"/>
</dbReference>
<dbReference type="AlphaFoldDB" id="B0WHC1"/>
<proteinExistence type="predicted"/>
<dbReference type="KEGG" id="cqu:CpipJ_CPIJ006630"/>
<sequence length="165" mass="18579">MSNKQGYDINQDIVAPNSIRESPLLETARIKLDNLVSLVSLFTKLALNTSDLMLDECFLLPNQVRIPQLQFVPSRTMIALPLLPYISLQLICETFKFRLQIPIVESDVLATELEVTLVADINAFEGKISQVILELKEHLAGEIEFYKKAPIYFTFLCCGPIHPSA</sequence>
<accession>B0WHC1</accession>
<dbReference type="VEuPathDB" id="VectorBase:CPIJ006630"/>
<reference evidence="1" key="1">
    <citation type="submission" date="2007-03" db="EMBL/GenBank/DDBJ databases">
        <title>Annotation of Culex pipiens quinquefasciatus.</title>
        <authorList>
            <consortium name="The Broad Institute Genome Sequencing Platform"/>
            <person name="Atkinson P.W."/>
            <person name="Hemingway J."/>
            <person name="Christensen B.M."/>
            <person name="Higgs S."/>
            <person name="Kodira C."/>
            <person name="Hannick L."/>
            <person name="Megy K."/>
            <person name="O'Leary S."/>
            <person name="Pearson M."/>
            <person name="Haas B.J."/>
            <person name="Mauceli E."/>
            <person name="Wortman J.R."/>
            <person name="Lee N.H."/>
            <person name="Guigo R."/>
            <person name="Stanke M."/>
            <person name="Alvarado L."/>
            <person name="Amedeo P."/>
            <person name="Antoine C.H."/>
            <person name="Arensburger P."/>
            <person name="Bidwell S.L."/>
            <person name="Crawford M."/>
            <person name="Camaro F."/>
            <person name="Devon K."/>
            <person name="Engels R."/>
            <person name="Hammond M."/>
            <person name="Howarth C."/>
            <person name="Koehrsen M."/>
            <person name="Lawson D."/>
            <person name="Montgomery P."/>
            <person name="Nene V."/>
            <person name="Nusbaum C."/>
            <person name="Puiu D."/>
            <person name="Romero-Severson J."/>
            <person name="Severson D.W."/>
            <person name="Shumway M."/>
            <person name="Sisk P."/>
            <person name="Stolte C."/>
            <person name="Zeng Q."/>
            <person name="Eisenstadt E."/>
            <person name="Fraser-Liggett C."/>
            <person name="Strausberg R."/>
            <person name="Galagan J."/>
            <person name="Birren B."/>
            <person name="Collins F.H."/>
        </authorList>
    </citation>
    <scope>NUCLEOTIDE SEQUENCE [LARGE SCALE GENOMIC DNA]</scope>
    <source>
        <strain evidence="1">JHB</strain>
    </source>
</reference>
<dbReference type="VEuPathDB" id="VectorBase:CQUJHB008926"/>
<keyword evidence="3" id="KW-1185">Reference proteome</keyword>
<protein>
    <submittedName>
        <fullName evidence="1">Mediator complex, 95kD-subunit</fullName>
    </submittedName>
</protein>
<dbReference type="EMBL" id="DS231934">
    <property type="protein sequence ID" value="EDS27627.1"/>
    <property type="molecule type" value="Genomic_DNA"/>
</dbReference>
<evidence type="ECO:0000313" key="3">
    <source>
        <dbReference type="Proteomes" id="UP000002320"/>
    </source>
</evidence>
<organism>
    <name type="scientific">Culex quinquefasciatus</name>
    <name type="common">Southern house mosquito</name>
    <name type="synonym">Culex pungens</name>
    <dbReference type="NCBI Taxonomy" id="7176"/>
    <lineage>
        <taxon>Eukaryota</taxon>
        <taxon>Metazoa</taxon>
        <taxon>Ecdysozoa</taxon>
        <taxon>Arthropoda</taxon>
        <taxon>Hexapoda</taxon>
        <taxon>Insecta</taxon>
        <taxon>Pterygota</taxon>
        <taxon>Neoptera</taxon>
        <taxon>Endopterygota</taxon>
        <taxon>Diptera</taxon>
        <taxon>Nematocera</taxon>
        <taxon>Culicoidea</taxon>
        <taxon>Culicidae</taxon>
        <taxon>Culicinae</taxon>
        <taxon>Culicini</taxon>
        <taxon>Culex</taxon>
        <taxon>Culex</taxon>
    </lineage>
</organism>
<dbReference type="InParanoid" id="B0WHC1"/>
<reference evidence="2" key="2">
    <citation type="submission" date="2020-05" db="UniProtKB">
        <authorList>
            <consortium name="EnsemblMetazoa"/>
        </authorList>
    </citation>
    <scope>IDENTIFICATION</scope>
    <source>
        <strain evidence="2">JHB</strain>
    </source>
</reference>
<gene>
    <name evidence="2" type="primary">6038282</name>
    <name evidence="1" type="ORF">CpipJ_CPIJ006630</name>
</gene>
<dbReference type="HOGENOM" id="CLU_1612418_0_0_1"/>
<name>B0WHC1_CULQU</name>